<organism evidence="2 3">
    <name type="scientific">Roseburia intestinalis</name>
    <dbReference type="NCBI Taxonomy" id="166486"/>
    <lineage>
        <taxon>Bacteria</taxon>
        <taxon>Bacillati</taxon>
        <taxon>Bacillota</taxon>
        <taxon>Clostridia</taxon>
        <taxon>Lachnospirales</taxon>
        <taxon>Lachnospiraceae</taxon>
        <taxon>Roseburia</taxon>
    </lineage>
</organism>
<dbReference type="InterPro" id="IPR039561">
    <property type="entry name" value="Peptidase_M15C"/>
</dbReference>
<feature type="domain" description="Peptidase M15C" evidence="1">
    <location>
        <begin position="61"/>
        <end position="129"/>
    </location>
</feature>
<comment type="caution">
    <text evidence="2">The sequence shown here is derived from an EMBL/GenBank/DDBJ whole genome shotgun (WGS) entry which is preliminary data.</text>
</comment>
<dbReference type="RefSeq" id="WP_118488489.1">
    <property type="nucleotide sequence ID" value="NZ_QRQN01000006.1"/>
</dbReference>
<dbReference type="Proteomes" id="UP000283586">
    <property type="component" value="Unassembled WGS sequence"/>
</dbReference>
<gene>
    <name evidence="2" type="ORF">DWZ31_06795</name>
</gene>
<dbReference type="Gene3D" id="3.30.1380.10">
    <property type="match status" value="1"/>
</dbReference>
<dbReference type="InterPro" id="IPR009045">
    <property type="entry name" value="Zn_M74/Hedgehog-like"/>
</dbReference>
<evidence type="ECO:0000313" key="2">
    <source>
        <dbReference type="EMBL" id="RHN09764.1"/>
    </source>
</evidence>
<dbReference type="GO" id="GO:0008233">
    <property type="term" value="F:peptidase activity"/>
    <property type="evidence" value="ECO:0007669"/>
    <property type="project" value="InterPro"/>
</dbReference>
<evidence type="ECO:0000313" key="3">
    <source>
        <dbReference type="Proteomes" id="UP000283586"/>
    </source>
</evidence>
<accession>A0A3R6HLL1</accession>
<dbReference type="SUPFAM" id="SSF55166">
    <property type="entry name" value="Hedgehog/DD-peptidase"/>
    <property type="match status" value="1"/>
</dbReference>
<name>A0A3R6HLL1_9FIRM</name>
<proteinExistence type="predicted"/>
<dbReference type="EMBL" id="QRQN01000006">
    <property type="protein sequence ID" value="RHN09764.1"/>
    <property type="molecule type" value="Genomic_DNA"/>
</dbReference>
<dbReference type="Pfam" id="PF13539">
    <property type="entry name" value="Peptidase_M15_4"/>
    <property type="match status" value="1"/>
</dbReference>
<protein>
    <submittedName>
        <fullName evidence="2">M15 family peptidase</fullName>
    </submittedName>
</protein>
<evidence type="ECO:0000259" key="1">
    <source>
        <dbReference type="Pfam" id="PF13539"/>
    </source>
</evidence>
<dbReference type="AlphaFoldDB" id="A0A3R6HLL1"/>
<sequence length="253" mass="28021">MRDIKALHPDLQEKITLLQKKCAAAGITIDIGECLRTKAEQDALYAKGRTKPGKIVTNAKGSSYSSMHQWGVAFDFYLKMDVDGDGKTSDDAFNNSTGLYDKVGKIGQSIGLEWGGSWKSIKDRPHFQLPNWGSTPTKLKKMYGTPEKFMAVWKKSGQATTATKTEYKAGNWYRVKESVPVCNGYYGEHGKYIYLSNQIKTSCDNKSGIGYLRKGADIKPVEVRKFDDGSVWFKLDATIACLAVGVDGKIYIG</sequence>
<dbReference type="CDD" id="cd14845">
    <property type="entry name" value="L-Ala-D-Glu_peptidase_like"/>
    <property type="match status" value="1"/>
</dbReference>
<reference evidence="2 3" key="1">
    <citation type="submission" date="2018-08" db="EMBL/GenBank/DDBJ databases">
        <title>A genome reference for cultivated species of the human gut microbiota.</title>
        <authorList>
            <person name="Zou Y."/>
            <person name="Xue W."/>
            <person name="Luo G."/>
        </authorList>
    </citation>
    <scope>NUCLEOTIDE SEQUENCE [LARGE SCALE GENOMIC DNA]</scope>
    <source>
        <strain evidence="2 3">AF31-21AC</strain>
    </source>
</reference>